<dbReference type="PANTHER" id="PTHR36582">
    <property type="entry name" value="ANTITOXIN PARD"/>
    <property type="match status" value="1"/>
</dbReference>
<evidence type="ECO:0000256" key="2">
    <source>
        <dbReference type="ARBA" id="ARBA00022649"/>
    </source>
</evidence>
<sequence length="86" mass="9552">MGKITISVPDTMNEYVRTRVESGQYGNVSEFFRDLVRKDQERQLDAARELNDMMELAEASGVSSKTAGQVLAEAREAARAQGLLDE</sequence>
<dbReference type="Gene3D" id="6.10.10.120">
    <property type="entry name" value="Antitoxin ParD1-like"/>
    <property type="match status" value="1"/>
</dbReference>
<dbReference type="CDD" id="cd22231">
    <property type="entry name" value="RHH_NikR_HicB-like"/>
    <property type="match status" value="1"/>
</dbReference>
<evidence type="ECO:0000313" key="3">
    <source>
        <dbReference type="EMBL" id="MDA4847373.1"/>
    </source>
</evidence>
<keyword evidence="4" id="KW-1185">Reference proteome</keyword>
<keyword evidence="2" id="KW-1277">Toxin-antitoxin system</keyword>
<proteinExistence type="inferred from homology"/>
<evidence type="ECO:0008006" key="5">
    <source>
        <dbReference type="Google" id="ProtNLM"/>
    </source>
</evidence>
<organism evidence="3 4">
    <name type="scientific">Hoeflea poritis</name>
    <dbReference type="NCBI Taxonomy" id="2993659"/>
    <lineage>
        <taxon>Bacteria</taxon>
        <taxon>Pseudomonadati</taxon>
        <taxon>Pseudomonadota</taxon>
        <taxon>Alphaproteobacteria</taxon>
        <taxon>Hyphomicrobiales</taxon>
        <taxon>Rhizobiaceae</taxon>
        <taxon>Hoeflea</taxon>
    </lineage>
</organism>
<dbReference type="RefSeq" id="WP_271091191.1">
    <property type="nucleotide sequence ID" value="NZ_JAPJZH010000012.1"/>
</dbReference>
<dbReference type="Proteomes" id="UP001148313">
    <property type="component" value="Unassembled WGS sequence"/>
</dbReference>
<accession>A0ABT4VTR6</accession>
<evidence type="ECO:0000313" key="4">
    <source>
        <dbReference type="Proteomes" id="UP001148313"/>
    </source>
</evidence>
<dbReference type="InterPro" id="IPR038296">
    <property type="entry name" value="ParD_sf"/>
</dbReference>
<comment type="similarity">
    <text evidence="1">Belongs to the ParD antitoxin family.</text>
</comment>
<protein>
    <recommendedName>
        <fullName evidence="5">CopG family transcriptional regulator</fullName>
    </recommendedName>
</protein>
<dbReference type="SUPFAM" id="SSF47598">
    <property type="entry name" value="Ribbon-helix-helix"/>
    <property type="match status" value="1"/>
</dbReference>
<name>A0ABT4VTR6_9HYPH</name>
<comment type="caution">
    <text evidence="3">The sequence shown here is derived from an EMBL/GenBank/DDBJ whole genome shotgun (WGS) entry which is preliminary data.</text>
</comment>
<reference evidence="3" key="1">
    <citation type="submission" date="2022-11" db="EMBL/GenBank/DDBJ databases">
        <title>Hoeflea poritis sp. nov., isolated from scleractinian coral Porites lutea.</title>
        <authorList>
            <person name="Zhang G."/>
            <person name="Wei Q."/>
            <person name="Cai L."/>
        </authorList>
    </citation>
    <scope>NUCLEOTIDE SEQUENCE</scope>
    <source>
        <strain evidence="3">E7-10</strain>
    </source>
</reference>
<dbReference type="PANTHER" id="PTHR36582:SF2">
    <property type="entry name" value="ANTITOXIN PARD"/>
    <property type="match status" value="1"/>
</dbReference>
<evidence type="ECO:0000256" key="1">
    <source>
        <dbReference type="ARBA" id="ARBA00008580"/>
    </source>
</evidence>
<dbReference type="InterPro" id="IPR022789">
    <property type="entry name" value="ParD"/>
</dbReference>
<gene>
    <name evidence="3" type="ORF">OOZ53_18575</name>
</gene>
<dbReference type="InterPro" id="IPR010985">
    <property type="entry name" value="Ribbon_hlx_hlx"/>
</dbReference>
<dbReference type="EMBL" id="JAPJZH010000012">
    <property type="protein sequence ID" value="MDA4847373.1"/>
    <property type="molecule type" value="Genomic_DNA"/>
</dbReference>